<organism evidence="7">
    <name type="scientific">marine sediment metagenome</name>
    <dbReference type="NCBI Taxonomy" id="412755"/>
    <lineage>
        <taxon>unclassified sequences</taxon>
        <taxon>metagenomes</taxon>
        <taxon>ecological metagenomes</taxon>
    </lineage>
</organism>
<dbReference type="Pfam" id="PF18884">
    <property type="entry name" value="TSP3_bac"/>
    <property type="match status" value="2"/>
</dbReference>
<dbReference type="PANTHER" id="PTHR37467">
    <property type="entry name" value="EXPORTED CALCIUM-BINDING GLYCOPROTEIN-RELATED"/>
    <property type="match status" value="1"/>
</dbReference>
<keyword evidence="3" id="KW-0732">Signal</keyword>
<sequence length="276" mass="31096">DDSGLDLDDDGLINLLECQCGTSPHLPDSDGDFMTDYYEFNCNLNPLLNDTMLDYDNDGLSNLLEFLLNSLADDTDSDDDLMPDFWEYNNGLDLIFNDAFLDADNDGLNNFNEFQAQTDPNNPDTDADGLFDGNEISTYFTDPLNPDTDGDGYSDGIEVQWGTDPLDSKISLNTIFFNIAGIAILVSSSYFFVRTTLTNKKQKAITKPIKNKLKIVKKPNVYNAIKVEKEFKPKPKPRPSPYPRSSYVSSYSRPSYIQTKPRYGSNNVEFKKIIDL</sequence>
<dbReference type="PANTHER" id="PTHR37467:SF1">
    <property type="entry name" value="EXPORTED CALCIUM-BINDING GLYCOPROTEIN"/>
    <property type="match status" value="1"/>
</dbReference>
<keyword evidence="6" id="KW-0812">Transmembrane</keyword>
<feature type="region of interest" description="Disordered" evidence="5">
    <location>
        <begin position="232"/>
        <end position="253"/>
    </location>
</feature>
<dbReference type="EMBL" id="BARS01018381">
    <property type="protein sequence ID" value="GAF93822.1"/>
    <property type="molecule type" value="Genomic_DNA"/>
</dbReference>
<feature type="transmembrane region" description="Helical" evidence="6">
    <location>
        <begin position="175"/>
        <end position="193"/>
    </location>
</feature>
<feature type="compositionally biased region" description="Low complexity" evidence="5">
    <location>
        <begin position="243"/>
        <end position="253"/>
    </location>
</feature>
<evidence type="ECO:0000256" key="5">
    <source>
        <dbReference type="SAM" id="MobiDB-lite"/>
    </source>
</evidence>
<accession>X0U084</accession>
<reference evidence="7" key="1">
    <citation type="journal article" date="2014" name="Front. Microbiol.">
        <title>High frequency of phylogenetically diverse reductive dehalogenase-homologous genes in deep subseafloor sedimentary metagenomes.</title>
        <authorList>
            <person name="Kawai M."/>
            <person name="Futagami T."/>
            <person name="Toyoda A."/>
            <person name="Takaki Y."/>
            <person name="Nishi S."/>
            <person name="Hori S."/>
            <person name="Arai W."/>
            <person name="Tsubouchi T."/>
            <person name="Morono Y."/>
            <person name="Uchiyama I."/>
            <person name="Ito T."/>
            <person name="Fujiyama A."/>
            <person name="Inagaki F."/>
            <person name="Takami H."/>
        </authorList>
    </citation>
    <scope>NUCLEOTIDE SEQUENCE</scope>
    <source>
        <strain evidence="7">Expedition CK06-06</strain>
    </source>
</reference>
<feature type="non-terminal residue" evidence="7">
    <location>
        <position position="1"/>
    </location>
</feature>
<proteinExistence type="predicted"/>
<dbReference type="InterPro" id="IPR053180">
    <property type="entry name" value="Ca-binding_acidic-repeat"/>
</dbReference>
<comment type="subcellular location">
    <subcellularLocation>
        <location evidence="1">Secreted</location>
    </subcellularLocation>
</comment>
<evidence type="ECO:0000256" key="1">
    <source>
        <dbReference type="ARBA" id="ARBA00004613"/>
    </source>
</evidence>
<gene>
    <name evidence="7" type="ORF">S01H1_29910</name>
</gene>
<keyword evidence="2" id="KW-0964">Secreted</keyword>
<evidence type="ECO:0000256" key="4">
    <source>
        <dbReference type="ARBA" id="ARBA00022837"/>
    </source>
</evidence>
<evidence type="ECO:0000256" key="6">
    <source>
        <dbReference type="SAM" id="Phobius"/>
    </source>
</evidence>
<feature type="non-terminal residue" evidence="7">
    <location>
        <position position="276"/>
    </location>
</feature>
<dbReference type="InterPro" id="IPR059100">
    <property type="entry name" value="TSP3_bac"/>
</dbReference>
<evidence type="ECO:0000256" key="3">
    <source>
        <dbReference type="ARBA" id="ARBA00022729"/>
    </source>
</evidence>
<evidence type="ECO:0000256" key="2">
    <source>
        <dbReference type="ARBA" id="ARBA00022525"/>
    </source>
</evidence>
<keyword evidence="6" id="KW-1133">Transmembrane helix</keyword>
<name>X0U084_9ZZZZ</name>
<dbReference type="AlphaFoldDB" id="X0U084"/>
<comment type="caution">
    <text evidence="7">The sequence shown here is derived from an EMBL/GenBank/DDBJ whole genome shotgun (WGS) entry which is preliminary data.</text>
</comment>
<keyword evidence="4" id="KW-0106">Calcium</keyword>
<protein>
    <submittedName>
        <fullName evidence="7">Uncharacterized protein</fullName>
    </submittedName>
</protein>
<evidence type="ECO:0000313" key="7">
    <source>
        <dbReference type="EMBL" id="GAF93822.1"/>
    </source>
</evidence>
<keyword evidence="6" id="KW-0472">Membrane</keyword>